<keyword evidence="3" id="KW-1185">Reference proteome</keyword>
<gene>
    <name evidence="2" type="ORF">GPUH_LOCUS4680</name>
</gene>
<organism evidence="4">
    <name type="scientific">Gongylonema pulchrum</name>
    <dbReference type="NCBI Taxonomy" id="637853"/>
    <lineage>
        <taxon>Eukaryota</taxon>
        <taxon>Metazoa</taxon>
        <taxon>Ecdysozoa</taxon>
        <taxon>Nematoda</taxon>
        <taxon>Chromadorea</taxon>
        <taxon>Rhabditida</taxon>
        <taxon>Spirurina</taxon>
        <taxon>Spiruromorpha</taxon>
        <taxon>Spiruroidea</taxon>
        <taxon>Gongylonematidae</taxon>
        <taxon>Gongylonema</taxon>
    </lineage>
</organism>
<keyword evidence="1" id="KW-0472">Membrane</keyword>
<dbReference type="AlphaFoldDB" id="A0A183D7I9"/>
<evidence type="ECO:0000313" key="2">
    <source>
        <dbReference type="EMBL" id="VDK46627.1"/>
    </source>
</evidence>
<keyword evidence="1" id="KW-1133">Transmembrane helix</keyword>
<dbReference type="Proteomes" id="UP000271098">
    <property type="component" value="Unassembled WGS sequence"/>
</dbReference>
<evidence type="ECO:0000313" key="3">
    <source>
        <dbReference type="Proteomes" id="UP000271098"/>
    </source>
</evidence>
<reference evidence="4" key="1">
    <citation type="submission" date="2016-06" db="UniProtKB">
        <authorList>
            <consortium name="WormBaseParasite"/>
        </authorList>
    </citation>
    <scope>IDENTIFICATION</scope>
</reference>
<feature type="transmembrane region" description="Helical" evidence="1">
    <location>
        <begin position="35"/>
        <end position="52"/>
    </location>
</feature>
<evidence type="ECO:0000256" key="1">
    <source>
        <dbReference type="SAM" id="Phobius"/>
    </source>
</evidence>
<dbReference type="WBParaSite" id="GPUH_0000468701-mRNA-1">
    <property type="protein sequence ID" value="GPUH_0000468701-mRNA-1"/>
    <property type="gene ID" value="GPUH_0000468701"/>
</dbReference>
<name>A0A183D7I9_9BILA</name>
<accession>A0A183D7I9</accession>
<keyword evidence="1" id="KW-0812">Transmembrane</keyword>
<sequence length="82" mass="9356">MGDNLTAFQYLSEEIDVLKHASVVNANNGADTNDGIFFMMAMMLMVMILKILESPDRTSVNQWSCATDCKNRKQKQRNLLQR</sequence>
<reference evidence="2 3" key="2">
    <citation type="submission" date="2018-11" db="EMBL/GenBank/DDBJ databases">
        <authorList>
            <consortium name="Pathogen Informatics"/>
        </authorList>
    </citation>
    <scope>NUCLEOTIDE SEQUENCE [LARGE SCALE GENOMIC DNA]</scope>
</reference>
<dbReference type="EMBL" id="UYRT01009126">
    <property type="protein sequence ID" value="VDK46627.1"/>
    <property type="molecule type" value="Genomic_DNA"/>
</dbReference>
<proteinExistence type="predicted"/>
<evidence type="ECO:0000313" key="4">
    <source>
        <dbReference type="WBParaSite" id="GPUH_0000468701-mRNA-1"/>
    </source>
</evidence>
<protein>
    <submittedName>
        <fullName evidence="4">Transmembrane protein</fullName>
    </submittedName>
</protein>